<dbReference type="SUPFAM" id="SSF55718">
    <property type="entry name" value="SCP-like"/>
    <property type="match status" value="1"/>
</dbReference>
<feature type="binding site" evidence="3">
    <location>
        <begin position="105"/>
        <end position="107"/>
    </location>
    <ligand>
        <name>acetyl-CoA</name>
        <dbReference type="ChEBI" id="CHEBI:57288"/>
    </ligand>
</feature>
<organism evidence="6 7">
    <name type="scientific">Paeniglutamicibacter cryotolerans</name>
    <dbReference type="NCBI Taxonomy" id="670079"/>
    <lineage>
        <taxon>Bacteria</taxon>
        <taxon>Bacillati</taxon>
        <taxon>Actinomycetota</taxon>
        <taxon>Actinomycetes</taxon>
        <taxon>Micrococcales</taxon>
        <taxon>Micrococcaceae</taxon>
        <taxon>Paeniglutamicibacter</taxon>
    </lineage>
</organism>
<dbReference type="HAMAP" id="MF_01812">
    <property type="entry name" value="Eis"/>
    <property type="match status" value="1"/>
</dbReference>
<comment type="similarity">
    <text evidence="3">Belongs to the acetyltransferase Eis family.</text>
</comment>
<dbReference type="EMBL" id="JACHVS010000002">
    <property type="protein sequence ID" value="MBB2996820.1"/>
    <property type="molecule type" value="Genomic_DNA"/>
</dbReference>
<feature type="domain" description="Eis-like acetyltransferase" evidence="5">
    <location>
        <begin position="219"/>
        <end position="314"/>
    </location>
</feature>
<dbReference type="Gene3D" id="3.30.1050.10">
    <property type="entry name" value="SCP2 sterol-binding domain"/>
    <property type="match status" value="1"/>
</dbReference>
<keyword evidence="2 3" id="KW-0012">Acyltransferase</keyword>
<proteinExistence type="inferred from homology"/>
<dbReference type="InterPro" id="IPR022902">
    <property type="entry name" value="NAcTrfase_Eis"/>
</dbReference>
<dbReference type="Proteomes" id="UP000523000">
    <property type="component" value="Unassembled WGS sequence"/>
</dbReference>
<dbReference type="PANTHER" id="PTHR37817:SF1">
    <property type="entry name" value="N-ACETYLTRANSFERASE EIS"/>
    <property type="match status" value="1"/>
</dbReference>
<feature type="active site" description="Proton donor" evidence="3">
    <location>
        <position position="146"/>
    </location>
</feature>
<keyword evidence="1 3" id="KW-0808">Transferase</keyword>
<evidence type="ECO:0000313" key="6">
    <source>
        <dbReference type="EMBL" id="MBB2996820.1"/>
    </source>
</evidence>
<feature type="binding site" evidence="3">
    <location>
        <begin position="141"/>
        <end position="142"/>
    </location>
    <ligand>
        <name>acetyl-CoA</name>
        <dbReference type="ChEBI" id="CHEBI:57288"/>
    </ligand>
</feature>
<comment type="subunit">
    <text evidence="3">Homohexamer; trimer of dimers.</text>
</comment>
<dbReference type="GO" id="GO:0030649">
    <property type="term" value="P:aminoglycoside antibiotic catabolic process"/>
    <property type="evidence" value="ECO:0007669"/>
    <property type="project" value="TreeGrafter"/>
</dbReference>
<gene>
    <name evidence="6" type="ORF">E9229_003067</name>
</gene>
<dbReference type="Pfam" id="PF13527">
    <property type="entry name" value="Acetyltransf_9"/>
    <property type="match status" value="1"/>
</dbReference>
<dbReference type="Pfam" id="PF17668">
    <property type="entry name" value="Acetyltransf_17"/>
    <property type="match status" value="1"/>
</dbReference>
<dbReference type="InterPro" id="IPR041380">
    <property type="entry name" value="Acetyltransf_17"/>
</dbReference>
<feature type="domain" description="Enhanced intracellular survival protein" evidence="4">
    <location>
        <begin position="326"/>
        <end position="426"/>
    </location>
</feature>
<accession>A0A839QM32</accession>
<evidence type="ECO:0000256" key="1">
    <source>
        <dbReference type="ARBA" id="ARBA00022679"/>
    </source>
</evidence>
<dbReference type="AlphaFoldDB" id="A0A839QM32"/>
<dbReference type="GO" id="GO:0034069">
    <property type="term" value="F:aminoglycoside N-acetyltransferase activity"/>
    <property type="evidence" value="ECO:0007669"/>
    <property type="project" value="TreeGrafter"/>
</dbReference>
<protein>
    <submittedName>
        <fullName evidence="6">Putative acetyltransferase</fullName>
    </submittedName>
</protein>
<dbReference type="SUPFAM" id="SSF55729">
    <property type="entry name" value="Acyl-CoA N-acyltransferases (Nat)"/>
    <property type="match status" value="1"/>
</dbReference>
<feature type="binding site" evidence="3">
    <location>
        <begin position="113"/>
        <end position="118"/>
    </location>
    <ligand>
        <name>acetyl-CoA</name>
        <dbReference type="ChEBI" id="CHEBI:57288"/>
    </ligand>
</feature>
<sequence length="430" mass="45733">MTEMKHLRLERFTAALRDGKPDARTAAWMQAMNLGFHEEPMPEAGLLAMTGAFTIDGRTLTGVYDEHVPGLSLNPQYPVGTYGSLVKSLNTGGGNLLRAHLITAVTVRPSHRRRGILRRMITEDLALAKANGLAIAALTASEATIYGRYGFGRATAINRVQLSVRDGIGLLAPAAGSVIAADPASLLELGPRIFAAQHAATAGSIDHPYFYTRFTTGEWADEEQVKPLAGLRAAIHLGPGGEPDGYVTYVFAGWDKKPAQLKIKSLVAANAAARHGLWEYLGAHDLIECVTGPAPIDDALPWTLTDARAYEITASHDHLWLRILDVPAALASRPYAHDGTLVLRVRDSLGHASGTFGLRAASGSATVELLAEESDADIELDVTALSSLFLGGVPVRRLAEAGRIAGGSEVLAGMAELFAVDVLPYCETGF</sequence>
<dbReference type="PANTHER" id="PTHR37817">
    <property type="entry name" value="N-ACETYLTRANSFERASE EIS"/>
    <property type="match status" value="1"/>
</dbReference>
<name>A0A839QM32_9MICC</name>
<evidence type="ECO:0000259" key="5">
    <source>
        <dbReference type="Pfam" id="PF17668"/>
    </source>
</evidence>
<evidence type="ECO:0000259" key="4">
    <source>
        <dbReference type="Pfam" id="PF13530"/>
    </source>
</evidence>
<comment type="caution">
    <text evidence="6">The sequence shown here is derived from an EMBL/GenBank/DDBJ whole genome shotgun (WGS) entry which is preliminary data.</text>
</comment>
<keyword evidence="7" id="KW-1185">Reference proteome</keyword>
<feature type="active site" description="Proton acceptor; via carboxylate" evidence="3">
    <location>
        <position position="430"/>
    </location>
</feature>
<dbReference type="InterPro" id="IPR025559">
    <property type="entry name" value="Eis_dom"/>
</dbReference>
<dbReference type="InterPro" id="IPR051554">
    <property type="entry name" value="Acetyltransferase_Eis"/>
</dbReference>
<reference evidence="6 7" key="1">
    <citation type="submission" date="2020-08" db="EMBL/GenBank/DDBJ databases">
        <title>Sequencing the genomes of 1000 actinobacteria strains.</title>
        <authorList>
            <person name="Klenk H.-P."/>
        </authorList>
    </citation>
    <scope>NUCLEOTIDE SEQUENCE [LARGE SCALE GENOMIC DNA]</scope>
    <source>
        <strain evidence="6 7">DSM 22826</strain>
    </source>
</reference>
<dbReference type="Gene3D" id="3.40.630.30">
    <property type="match status" value="2"/>
</dbReference>
<dbReference type="InterPro" id="IPR036527">
    <property type="entry name" value="SCP2_sterol-bd_dom_sf"/>
</dbReference>
<evidence type="ECO:0000313" key="7">
    <source>
        <dbReference type="Proteomes" id="UP000523000"/>
    </source>
</evidence>
<evidence type="ECO:0000256" key="2">
    <source>
        <dbReference type="ARBA" id="ARBA00023315"/>
    </source>
</evidence>
<evidence type="ECO:0000256" key="3">
    <source>
        <dbReference type="HAMAP-Rule" id="MF_01812"/>
    </source>
</evidence>
<dbReference type="InterPro" id="IPR016181">
    <property type="entry name" value="Acyl_CoA_acyltransferase"/>
</dbReference>
<dbReference type="Pfam" id="PF13530">
    <property type="entry name" value="SCP2_2"/>
    <property type="match status" value="1"/>
</dbReference>